<comment type="caution">
    <text evidence="2">The sequence shown here is derived from an EMBL/GenBank/DDBJ whole genome shotgun (WGS) entry which is preliminary data.</text>
</comment>
<organism evidence="2 3">
    <name type="scientific">Fodinibius salinus</name>
    <dbReference type="NCBI Taxonomy" id="860790"/>
    <lineage>
        <taxon>Bacteria</taxon>
        <taxon>Pseudomonadati</taxon>
        <taxon>Balneolota</taxon>
        <taxon>Balneolia</taxon>
        <taxon>Balneolales</taxon>
        <taxon>Balneolaceae</taxon>
        <taxon>Fodinibius</taxon>
    </lineage>
</organism>
<gene>
    <name evidence="2" type="ORF">LX73_0727</name>
</gene>
<dbReference type="EMBL" id="VNHY01000001">
    <property type="protein sequence ID" value="TYP95424.1"/>
    <property type="molecule type" value="Genomic_DNA"/>
</dbReference>
<feature type="signal peptide" evidence="1">
    <location>
        <begin position="1"/>
        <end position="20"/>
    </location>
</feature>
<dbReference type="Proteomes" id="UP000324595">
    <property type="component" value="Unassembled WGS sequence"/>
</dbReference>
<reference evidence="2 3" key="1">
    <citation type="submission" date="2019-07" db="EMBL/GenBank/DDBJ databases">
        <title>Genomic Encyclopedia of Archaeal and Bacterial Type Strains, Phase II (KMG-II): from individual species to whole genera.</title>
        <authorList>
            <person name="Goeker M."/>
        </authorList>
    </citation>
    <scope>NUCLEOTIDE SEQUENCE [LARGE SCALE GENOMIC DNA]</scope>
    <source>
        <strain evidence="2 3">DSM 21935</strain>
    </source>
</reference>
<dbReference type="RefSeq" id="WP_148898093.1">
    <property type="nucleotide sequence ID" value="NZ_VNHY01000001.1"/>
</dbReference>
<keyword evidence="1" id="KW-0732">Signal</keyword>
<evidence type="ECO:0000313" key="2">
    <source>
        <dbReference type="EMBL" id="TYP95424.1"/>
    </source>
</evidence>
<dbReference type="AlphaFoldDB" id="A0A5D3YNI0"/>
<proteinExistence type="predicted"/>
<sequence>MKFKFLLFSIILLPFSSVFGQEWETVENFSGSGIKNTAAFTINKSEWRIKYKSEGNSFVDETGAGHVLQLFLLKPGENLSEGEILVNQVNKPKISGDTYLYKTGRFYIKSNSANGDWEILVQVRKE</sequence>
<protein>
    <submittedName>
        <fullName evidence="2">Uncharacterized protein</fullName>
    </submittedName>
</protein>
<feature type="chain" id="PRO_5022862111" evidence="1">
    <location>
        <begin position="21"/>
        <end position="126"/>
    </location>
</feature>
<keyword evidence="3" id="KW-1185">Reference proteome</keyword>
<evidence type="ECO:0000313" key="3">
    <source>
        <dbReference type="Proteomes" id="UP000324595"/>
    </source>
</evidence>
<name>A0A5D3YNI0_9BACT</name>
<accession>A0A5D3YNI0</accession>
<evidence type="ECO:0000256" key="1">
    <source>
        <dbReference type="SAM" id="SignalP"/>
    </source>
</evidence>